<gene>
    <name evidence="1" type="ORF">NUW54_g2616</name>
</gene>
<reference evidence="1" key="1">
    <citation type="submission" date="2022-08" db="EMBL/GenBank/DDBJ databases">
        <title>Genome Sequence of Pycnoporus sanguineus.</title>
        <authorList>
            <person name="Buettner E."/>
        </authorList>
    </citation>
    <scope>NUCLEOTIDE SEQUENCE</scope>
    <source>
        <strain evidence="1">CG-C14</strain>
    </source>
</reference>
<organism evidence="1 2">
    <name type="scientific">Trametes sanguinea</name>
    <dbReference type="NCBI Taxonomy" id="158606"/>
    <lineage>
        <taxon>Eukaryota</taxon>
        <taxon>Fungi</taxon>
        <taxon>Dikarya</taxon>
        <taxon>Basidiomycota</taxon>
        <taxon>Agaricomycotina</taxon>
        <taxon>Agaricomycetes</taxon>
        <taxon>Polyporales</taxon>
        <taxon>Polyporaceae</taxon>
        <taxon>Trametes</taxon>
    </lineage>
</organism>
<comment type="caution">
    <text evidence="1">The sequence shown here is derived from an EMBL/GenBank/DDBJ whole genome shotgun (WGS) entry which is preliminary data.</text>
</comment>
<sequence length="117" mass="13026">MVMPNAQGIFTDPDCRDVEAAIKEKAHLLPWLEASDVKISQVLVYELAKVTWARFKWVFQAACNAEKQAALARNKCTSLKRAIELYKAEDDGRDPSPLLNVSMMSDEASGPEVLNSE</sequence>
<proteinExistence type="predicted"/>
<name>A0ACC1Q673_9APHY</name>
<keyword evidence="2" id="KW-1185">Reference proteome</keyword>
<accession>A0ACC1Q673</accession>
<evidence type="ECO:0000313" key="2">
    <source>
        <dbReference type="Proteomes" id="UP001144978"/>
    </source>
</evidence>
<dbReference type="EMBL" id="JANSHE010000504">
    <property type="protein sequence ID" value="KAJ3009988.1"/>
    <property type="molecule type" value="Genomic_DNA"/>
</dbReference>
<dbReference type="Proteomes" id="UP001144978">
    <property type="component" value="Unassembled WGS sequence"/>
</dbReference>
<evidence type="ECO:0000313" key="1">
    <source>
        <dbReference type="EMBL" id="KAJ3009988.1"/>
    </source>
</evidence>
<protein>
    <submittedName>
        <fullName evidence="1">Uncharacterized protein</fullName>
    </submittedName>
</protein>